<sequence length="89" mass="10426">MKSDEIITLVEKCDIFDGKKLSFKQKEIAIRYVFGQTAEELAMHFDNSTRSIWLHLDVVRNEFGNVSLSSLRTIIFMKLICQFINIKIR</sequence>
<dbReference type="Proteomes" id="UP001171165">
    <property type="component" value="Unassembled WGS sequence"/>
</dbReference>
<name>A0A218N4B0_PROMI</name>
<dbReference type="EMBL" id="ABKSPD020000023">
    <property type="protein sequence ID" value="EKW9778032.1"/>
    <property type="molecule type" value="Genomic_DNA"/>
</dbReference>
<dbReference type="RefSeq" id="WP_036896456.1">
    <property type="nucleotide sequence ID" value="NZ_BGKS01000041.1"/>
</dbReference>
<evidence type="ECO:0000313" key="2">
    <source>
        <dbReference type="EMBL" id="EKW9778032.1"/>
    </source>
</evidence>
<keyword evidence="1" id="KW-0614">Plasmid</keyword>
<reference evidence="1" key="1">
    <citation type="submission" date="2017-05" db="EMBL/GenBank/DDBJ databases">
        <authorList>
            <person name="Song R."/>
            <person name="Chenine A.L."/>
            <person name="Ruprecht R.M."/>
        </authorList>
    </citation>
    <scope>NUCLEOTIDE SEQUENCE</scope>
    <source>
        <strain evidence="1">A64421</strain>
        <plasmid evidence="1">pPM64421b</plasmid>
    </source>
</reference>
<protein>
    <submittedName>
        <fullName evidence="1">Uncharacterized protein</fullName>
    </submittedName>
</protein>
<evidence type="ECO:0000313" key="1">
    <source>
        <dbReference type="EMBL" id="ASF81034.1"/>
    </source>
</evidence>
<proteinExistence type="predicted"/>
<dbReference type="EMBL" id="MF150117">
    <property type="protein sequence ID" value="ASF81034.1"/>
    <property type="molecule type" value="Genomic_DNA"/>
</dbReference>
<accession>A0A218N4B0</accession>
<reference evidence="2" key="2">
    <citation type="submission" date="2023-06" db="EMBL/GenBank/DDBJ databases">
        <authorList>
            <consortium name="Clinical and Environmental Microbiology Branch: Whole genome sequencing antimicrobial resistance pathogens in the healthcare setting"/>
        </authorList>
    </citation>
    <scope>NUCLEOTIDE SEQUENCE</scope>
    <source>
        <strain evidence="2">Microbial</strain>
    </source>
</reference>
<dbReference type="AlphaFoldDB" id="A0A218N4B0"/>
<organism evidence="1">
    <name type="scientific">Proteus mirabilis</name>
    <dbReference type="NCBI Taxonomy" id="584"/>
    <lineage>
        <taxon>Bacteria</taxon>
        <taxon>Pseudomonadati</taxon>
        <taxon>Pseudomonadota</taxon>
        <taxon>Gammaproteobacteria</taxon>
        <taxon>Enterobacterales</taxon>
        <taxon>Morganellaceae</taxon>
        <taxon>Proteus</taxon>
    </lineage>
</organism>
<gene>
    <name evidence="1" type="ORF">PM64421b_00037</name>
    <name evidence="2" type="ORF">PW210_003919</name>
</gene>
<geneLocation type="plasmid" evidence="1">
    <name>pPM64421b</name>
</geneLocation>